<organism evidence="1 2">
    <name type="scientific">Geochorda subterranea</name>
    <dbReference type="NCBI Taxonomy" id="3109564"/>
    <lineage>
        <taxon>Bacteria</taxon>
        <taxon>Bacillati</taxon>
        <taxon>Bacillota</taxon>
        <taxon>Limnochordia</taxon>
        <taxon>Limnochordales</taxon>
        <taxon>Geochordaceae</taxon>
        <taxon>Geochorda</taxon>
    </lineage>
</organism>
<evidence type="ECO:0000313" key="1">
    <source>
        <dbReference type="EMBL" id="WRP13467.1"/>
    </source>
</evidence>
<dbReference type="RefSeq" id="WP_324667712.1">
    <property type="nucleotide sequence ID" value="NZ_CP141614.1"/>
</dbReference>
<evidence type="ECO:0008006" key="3">
    <source>
        <dbReference type="Google" id="ProtNLM"/>
    </source>
</evidence>
<reference evidence="2" key="1">
    <citation type="submission" date="2023-12" db="EMBL/GenBank/DDBJ databases">
        <title>Novel isolates from deep terrestrial aquifers shed light on the physiology and ecology of the class Limnochordia.</title>
        <authorList>
            <person name="Karnachuk O.V."/>
            <person name="Lukina A.P."/>
            <person name="Avakyan M.R."/>
            <person name="Kadnikov V."/>
            <person name="Begmatov S."/>
            <person name="Beletsky A.V."/>
            <person name="Mardanov A.V."/>
            <person name="Ravin N.V."/>
        </authorList>
    </citation>
    <scope>NUCLEOTIDE SEQUENCE [LARGE SCALE GENOMIC DNA]</scope>
    <source>
        <strain evidence="2">LN</strain>
    </source>
</reference>
<name>A0ABZ1BKV9_9FIRM</name>
<protein>
    <recommendedName>
        <fullName evidence="3">Stage III sporulation protein AB</fullName>
    </recommendedName>
</protein>
<dbReference type="EMBL" id="CP141614">
    <property type="protein sequence ID" value="WRP13467.1"/>
    <property type="molecule type" value="Genomic_DNA"/>
</dbReference>
<proteinExistence type="predicted"/>
<gene>
    <name evidence="1" type="ORF">VLY81_08375</name>
</gene>
<dbReference type="Proteomes" id="UP001333102">
    <property type="component" value="Chromosome"/>
</dbReference>
<dbReference type="InterPro" id="IPR014198">
    <property type="entry name" value="Spore_III_AB"/>
</dbReference>
<dbReference type="Pfam" id="PF09548">
    <property type="entry name" value="Spore_III_AB"/>
    <property type="match status" value="1"/>
</dbReference>
<evidence type="ECO:0000313" key="2">
    <source>
        <dbReference type="Proteomes" id="UP001333102"/>
    </source>
</evidence>
<accession>A0ABZ1BKV9</accession>
<sequence length="173" mass="18312">MIETVAGLLLTAGGLGGVGWLRASALGGRCRDLDQLRRALTILRASVAFARVPAAVALARAARAGRGTVAEACARAARLLESGASISAGEAWWAGFEAVQDRLCLLPEDLDVVREFCVDFGRVDAATQESRLADALARVHLALEQAGQERQRLERLYRFSGLAAGLAVAIMLL</sequence>
<keyword evidence="2" id="KW-1185">Reference proteome</keyword>